<dbReference type="Gene3D" id="3.30.70.260">
    <property type="match status" value="1"/>
</dbReference>
<accession>X1JF21</accession>
<gene>
    <name evidence="2" type="ORF">S03H2_47009</name>
</gene>
<protein>
    <recommendedName>
        <fullName evidence="1">ACT domain-containing protein</fullName>
    </recommendedName>
</protein>
<dbReference type="InterPro" id="IPR045865">
    <property type="entry name" value="ACT-like_dom_sf"/>
</dbReference>
<dbReference type="PANTHER" id="PTHR21022:SF19">
    <property type="entry name" value="PREPHENATE DEHYDRATASE-RELATED"/>
    <property type="match status" value="1"/>
</dbReference>
<dbReference type="GO" id="GO:0009094">
    <property type="term" value="P:L-phenylalanine biosynthetic process"/>
    <property type="evidence" value="ECO:0007669"/>
    <property type="project" value="InterPro"/>
</dbReference>
<dbReference type="AlphaFoldDB" id="X1JF21"/>
<sequence>LKEDRPGSLYNILKEFACRNINLTRLESRPAKKDLGDYVFMIDLEGHLHDENIFEAIEVLRKSVYLVKILGSYPKWIESNRR</sequence>
<proteinExistence type="predicted"/>
<dbReference type="EMBL" id="BARU01029562">
    <property type="protein sequence ID" value="GAH68363.1"/>
    <property type="molecule type" value="Genomic_DNA"/>
</dbReference>
<feature type="domain" description="ACT" evidence="1">
    <location>
        <begin position="1"/>
        <end position="72"/>
    </location>
</feature>
<dbReference type="SUPFAM" id="SSF55021">
    <property type="entry name" value="ACT-like"/>
    <property type="match status" value="1"/>
</dbReference>
<dbReference type="PANTHER" id="PTHR21022">
    <property type="entry name" value="PREPHENATE DEHYDRATASE P PROTEIN"/>
    <property type="match status" value="1"/>
</dbReference>
<dbReference type="GO" id="GO:0005737">
    <property type="term" value="C:cytoplasm"/>
    <property type="evidence" value="ECO:0007669"/>
    <property type="project" value="TreeGrafter"/>
</dbReference>
<name>X1JF21_9ZZZZ</name>
<comment type="caution">
    <text evidence="2">The sequence shown here is derived from an EMBL/GenBank/DDBJ whole genome shotgun (WGS) entry which is preliminary data.</text>
</comment>
<evidence type="ECO:0000313" key="2">
    <source>
        <dbReference type="EMBL" id="GAH68363.1"/>
    </source>
</evidence>
<evidence type="ECO:0000259" key="1">
    <source>
        <dbReference type="PROSITE" id="PS51671"/>
    </source>
</evidence>
<dbReference type="Pfam" id="PF01842">
    <property type="entry name" value="ACT"/>
    <property type="match status" value="1"/>
</dbReference>
<dbReference type="PROSITE" id="PS00858">
    <property type="entry name" value="PREPHENATE_DEHYDR_2"/>
    <property type="match status" value="1"/>
</dbReference>
<reference evidence="2" key="1">
    <citation type="journal article" date="2014" name="Front. Microbiol.">
        <title>High frequency of phylogenetically diverse reductive dehalogenase-homologous genes in deep subseafloor sedimentary metagenomes.</title>
        <authorList>
            <person name="Kawai M."/>
            <person name="Futagami T."/>
            <person name="Toyoda A."/>
            <person name="Takaki Y."/>
            <person name="Nishi S."/>
            <person name="Hori S."/>
            <person name="Arai W."/>
            <person name="Tsubouchi T."/>
            <person name="Morono Y."/>
            <person name="Uchiyama I."/>
            <person name="Ito T."/>
            <person name="Fujiyama A."/>
            <person name="Inagaki F."/>
            <person name="Takami H."/>
        </authorList>
    </citation>
    <scope>NUCLEOTIDE SEQUENCE</scope>
    <source>
        <strain evidence="2">Expedition CK06-06</strain>
    </source>
</reference>
<feature type="non-terminal residue" evidence="2">
    <location>
        <position position="1"/>
    </location>
</feature>
<dbReference type="InterPro" id="IPR018528">
    <property type="entry name" value="Preph_deHydtase_CS"/>
</dbReference>
<dbReference type="CDD" id="cd04905">
    <property type="entry name" value="ACT_CM-PDT"/>
    <property type="match status" value="1"/>
</dbReference>
<dbReference type="GO" id="GO:0004664">
    <property type="term" value="F:prephenate dehydratase activity"/>
    <property type="evidence" value="ECO:0007669"/>
    <property type="project" value="InterPro"/>
</dbReference>
<dbReference type="InterPro" id="IPR002912">
    <property type="entry name" value="ACT_dom"/>
</dbReference>
<organism evidence="2">
    <name type="scientific">marine sediment metagenome</name>
    <dbReference type="NCBI Taxonomy" id="412755"/>
    <lineage>
        <taxon>unclassified sequences</taxon>
        <taxon>metagenomes</taxon>
        <taxon>ecological metagenomes</taxon>
    </lineage>
</organism>
<dbReference type="PROSITE" id="PS51671">
    <property type="entry name" value="ACT"/>
    <property type="match status" value="1"/>
</dbReference>